<reference evidence="7 8" key="1">
    <citation type="journal article" date="2023" name="G3 (Bethesda)">
        <title>A high-quality reference genome for the fission yeast Schizosaccharomyces osmophilus.</title>
        <authorList>
            <person name="Jia G.S."/>
            <person name="Zhang W.C."/>
            <person name="Liang Y."/>
            <person name="Liu X.H."/>
            <person name="Rhind N."/>
            <person name="Pidoux A."/>
            <person name="Brysch-Herzberg M."/>
            <person name="Du L.L."/>
        </authorList>
    </citation>
    <scope>NUCLEOTIDE SEQUENCE [LARGE SCALE GENOMIC DNA]</scope>
    <source>
        <strain evidence="7 8">CBS 15793</strain>
    </source>
</reference>
<dbReference type="GO" id="GO:0003682">
    <property type="term" value="F:chromatin binding"/>
    <property type="evidence" value="ECO:0007669"/>
    <property type="project" value="TreeGrafter"/>
</dbReference>
<evidence type="ECO:0000256" key="4">
    <source>
        <dbReference type="ARBA" id="ARBA00023242"/>
    </source>
</evidence>
<keyword evidence="4" id="KW-0539">Nucleus</keyword>
<dbReference type="Proteomes" id="UP001212411">
    <property type="component" value="Chromosome 2"/>
</dbReference>
<name>A0AAE9WCY8_9SCHI</name>
<dbReference type="Pfam" id="PF02724">
    <property type="entry name" value="CDC45"/>
    <property type="match status" value="1"/>
</dbReference>
<dbReference type="InterPro" id="IPR003874">
    <property type="entry name" value="CDC45"/>
</dbReference>
<feature type="region of interest" description="Disordered" evidence="6">
    <location>
        <begin position="152"/>
        <end position="204"/>
    </location>
</feature>
<proteinExistence type="inferred from homology"/>
<dbReference type="PANTHER" id="PTHR10507:SF0">
    <property type="entry name" value="CELL DIVISION CONTROL PROTEIN 45 HOMOLOG"/>
    <property type="match status" value="1"/>
</dbReference>
<dbReference type="GO" id="GO:0006270">
    <property type="term" value="P:DNA replication initiation"/>
    <property type="evidence" value="ECO:0007669"/>
    <property type="project" value="InterPro"/>
</dbReference>
<dbReference type="GO" id="GO:1902977">
    <property type="term" value="P:mitotic DNA replication preinitiation complex assembly"/>
    <property type="evidence" value="ECO:0007669"/>
    <property type="project" value="TreeGrafter"/>
</dbReference>
<feature type="compositionally biased region" description="Acidic residues" evidence="6">
    <location>
        <begin position="153"/>
        <end position="178"/>
    </location>
</feature>
<keyword evidence="3" id="KW-0235">DNA replication</keyword>
<dbReference type="EMBL" id="CP115612">
    <property type="protein sequence ID" value="WBW73254.1"/>
    <property type="molecule type" value="Genomic_DNA"/>
</dbReference>
<evidence type="ECO:0000256" key="6">
    <source>
        <dbReference type="SAM" id="MobiDB-lite"/>
    </source>
</evidence>
<protein>
    <submittedName>
        <fullName evidence="7">DNA replication pre-initiation complex subunit Cdc45</fullName>
    </submittedName>
</protein>
<keyword evidence="8" id="KW-1185">Reference proteome</keyword>
<dbReference type="GO" id="GO:0003697">
    <property type="term" value="F:single-stranded DNA binding"/>
    <property type="evidence" value="ECO:0007669"/>
    <property type="project" value="TreeGrafter"/>
</dbReference>
<evidence type="ECO:0000256" key="2">
    <source>
        <dbReference type="ARBA" id="ARBA00010727"/>
    </source>
</evidence>
<dbReference type="PANTHER" id="PTHR10507">
    <property type="entry name" value="CDC45-RELATED PROTEIN"/>
    <property type="match status" value="1"/>
</dbReference>
<dbReference type="GO" id="GO:0000727">
    <property type="term" value="P:double-strand break repair via break-induced replication"/>
    <property type="evidence" value="ECO:0007669"/>
    <property type="project" value="TreeGrafter"/>
</dbReference>
<dbReference type="AlphaFoldDB" id="A0AAE9WCY8"/>
<evidence type="ECO:0000313" key="8">
    <source>
        <dbReference type="Proteomes" id="UP001212411"/>
    </source>
</evidence>
<evidence type="ECO:0000313" key="7">
    <source>
        <dbReference type="EMBL" id="WBW73254.1"/>
    </source>
</evidence>
<comment type="subcellular location">
    <subcellularLocation>
        <location evidence="1">Nucleus</location>
    </subcellularLocation>
</comment>
<evidence type="ECO:0000256" key="3">
    <source>
        <dbReference type="ARBA" id="ARBA00022705"/>
    </source>
</evidence>
<gene>
    <name evidence="7" type="primary">cdc45</name>
    <name evidence="7" type="ORF">SOMG_03866</name>
</gene>
<evidence type="ECO:0000256" key="1">
    <source>
        <dbReference type="ARBA" id="ARBA00004123"/>
    </source>
</evidence>
<organism evidence="7 8">
    <name type="scientific">Schizosaccharomyces osmophilus</name>
    <dbReference type="NCBI Taxonomy" id="2545709"/>
    <lineage>
        <taxon>Eukaryota</taxon>
        <taxon>Fungi</taxon>
        <taxon>Dikarya</taxon>
        <taxon>Ascomycota</taxon>
        <taxon>Taphrinomycotina</taxon>
        <taxon>Schizosaccharomycetes</taxon>
        <taxon>Schizosaccharomycetales</taxon>
        <taxon>Schizosaccharomycetaceae</taxon>
        <taxon>Schizosaccharomyces</taxon>
    </lineage>
</organism>
<dbReference type="GO" id="GO:0031261">
    <property type="term" value="C:DNA replication preinitiation complex"/>
    <property type="evidence" value="ECO:0007669"/>
    <property type="project" value="TreeGrafter"/>
</dbReference>
<accession>A0AAE9WCY8</accession>
<comment type="similarity">
    <text evidence="2">Belongs to the CDC45 family.</text>
</comment>
<evidence type="ECO:0000256" key="5">
    <source>
        <dbReference type="ARBA" id="ARBA00023306"/>
    </source>
</evidence>
<sequence>MFVRRSEYALAYSKIKEASISGGCVVHIFVALDPDALCACKLLSRLLKADFISHKIRPVSGYRDLENANETILEKSEDLRFLILLNCGNMVDLSGYLKSDEDISVYVIDSHRPYNLDNLYRDNRIYIFDDGDIEEDMSKIHDAWFALESLSSSDEENDSSESENAPDDDGNEDQDEDGLQGSSELPKRSRRRYSTETEQRRVHRKDIIRKKKEYHYVLAEYYDTGTWFGESITNMLYSLGSMLGREDNDMLWLAIIGLTSLEVHCRSSKKYFDRSYNLLKDEVNRLNPLPLERTNVGRPHGKTPYDQSIRLEDEYRFMLIRHWSLYNAMLHSAYVGSRLHIWSEEGRKRLHKLLAKMGLSLVECKQTYIHMDMNLKKTLKSSLQRFAPLYGLDDVIFHSFTRTYGFKCTLSASDVAYAISALLEVGGAGTFLQAKNVTKEPDMTEEQYLQKFEEEQKQEWLKNFYDAYDALDNVDALEKALKLAMNMQRSIVRTGIALLEKRAIKALRSFRIGLISEGPDIRIFQHPLALTKLSLWVSEAIREQEKELGKLKHLPLVLAVMIEEKSSYLIVGTSTSAFTSNDDEDDGHGHNRFGVAFQEVASMTSATLQMDCFEASVIECKKADLGLFLESLSLKTLQ</sequence>
<dbReference type="GO" id="GO:0003688">
    <property type="term" value="F:DNA replication origin binding"/>
    <property type="evidence" value="ECO:0007669"/>
    <property type="project" value="TreeGrafter"/>
</dbReference>
<dbReference type="RefSeq" id="XP_056037497.1">
    <property type="nucleotide sequence ID" value="XM_056182653.1"/>
</dbReference>
<dbReference type="KEGG" id="som:SOMG_03866"/>
<dbReference type="GeneID" id="80877342"/>
<keyword evidence="5" id="KW-0131">Cell cycle</keyword>